<name>A0A4Z2EWE5_9TELE</name>
<dbReference type="EMBL" id="SRLO01002308">
    <property type="protein sequence ID" value="TNN33227.1"/>
    <property type="molecule type" value="Genomic_DNA"/>
</dbReference>
<comment type="caution">
    <text evidence="2">The sequence shown here is derived from an EMBL/GenBank/DDBJ whole genome shotgun (WGS) entry which is preliminary data.</text>
</comment>
<dbReference type="AlphaFoldDB" id="A0A4Z2EWE5"/>
<feature type="compositionally biased region" description="Low complexity" evidence="1">
    <location>
        <begin position="11"/>
        <end position="20"/>
    </location>
</feature>
<dbReference type="Proteomes" id="UP000314294">
    <property type="component" value="Unassembled WGS sequence"/>
</dbReference>
<proteinExistence type="predicted"/>
<keyword evidence="3" id="KW-1185">Reference proteome</keyword>
<protein>
    <submittedName>
        <fullName evidence="2">Uncharacterized protein</fullName>
    </submittedName>
</protein>
<sequence>MKSKGKRAMFSSASTSNTARASERSQRRVYTELLQNVALSKDKRQTFDMATSATEIAISQAGTSHARTRMSLTVPLLMMAGYRRGRHIATYRS</sequence>
<organism evidence="2 3">
    <name type="scientific">Liparis tanakae</name>
    <name type="common">Tanaka's snailfish</name>
    <dbReference type="NCBI Taxonomy" id="230148"/>
    <lineage>
        <taxon>Eukaryota</taxon>
        <taxon>Metazoa</taxon>
        <taxon>Chordata</taxon>
        <taxon>Craniata</taxon>
        <taxon>Vertebrata</taxon>
        <taxon>Euteleostomi</taxon>
        <taxon>Actinopterygii</taxon>
        <taxon>Neopterygii</taxon>
        <taxon>Teleostei</taxon>
        <taxon>Neoteleostei</taxon>
        <taxon>Acanthomorphata</taxon>
        <taxon>Eupercaria</taxon>
        <taxon>Perciformes</taxon>
        <taxon>Cottioidei</taxon>
        <taxon>Cottales</taxon>
        <taxon>Liparidae</taxon>
        <taxon>Liparis</taxon>
    </lineage>
</organism>
<gene>
    <name evidence="2" type="ORF">EYF80_056607</name>
</gene>
<evidence type="ECO:0000313" key="3">
    <source>
        <dbReference type="Proteomes" id="UP000314294"/>
    </source>
</evidence>
<accession>A0A4Z2EWE5</accession>
<feature type="region of interest" description="Disordered" evidence="1">
    <location>
        <begin position="1"/>
        <end position="27"/>
    </location>
</feature>
<evidence type="ECO:0000313" key="2">
    <source>
        <dbReference type="EMBL" id="TNN33227.1"/>
    </source>
</evidence>
<evidence type="ECO:0000256" key="1">
    <source>
        <dbReference type="SAM" id="MobiDB-lite"/>
    </source>
</evidence>
<reference evidence="2 3" key="1">
    <citation type="submission" date="2019-03" db="EMBL/GenBank/DDBJ databases">
        <title>First draft genome of Liparis tanakae, snailfish: a comprehensive survey of snailfish specific genes.</title>
        <authorList>
            <person name="Kim W."/>
            <person name="Song I."/>
            <person name="Jeong J.-H."/>
            <person name="Kim D."/>
            <person name="Kim S."/>
            <person name="Ryu S."/>
            <person name="Song J.Y."/>
            <person name="Lee S.K."/>
        </authorList>
    </citation>
    <scope>NUCLEOTIDE SEQUENCE [LARGE SCALE GENOMIC DNA]</scope>
    <source>
        <tissue evidence="2">Muscle</tissue>
    </source>
</reference>